<protein>
    <submittedName>
        <fullName evidence="2">Uncharacterized protein</fullName>
    </submittedName>
</protein>
<sequence length="138" mass="15348">MTSTKFTVLFILGFSIVSVSSYDLKELYEIMTQKQAEVKNKQLADFITKSVPYGIPIPNPKIAESSDTTCVPAFDSYARDVALTIDKIPSTIDASLVNDKLHITASLSQLKMELMDRGATPSHSFFSSAEFLLFFENH</sequence>
<dbReference type="InterPro" id="IPR020376">
    <property type="entry name" value="Uncharacterised_F46C5.1"/>
</dbReference>
<dbReference type="Proteomes" id="UP000218231">
    <property type="component" value="Unassembled WGS sequence"/>
</dbReference>
<evidence type="ECO:0000313" key="2">
    <source>
        <dbReference type="EMBL" id="PAV62425.1"/>
    </source>
</evidence>
<name>A0A2A2JL77_9BILA</name>
<keyword evidence="1" id="KW-0732">Signal</keyword>
<accession>A0A2A2JL77</accession>
<feature type="signal peptide" evidence="1">
    <location>
        <begin position="1"/>
        <end position="21"/>
    </location>
</feature>
<organism evidence="2 3">
    <name type="scientific">Diploscapter pachys</name>
    <dbReference type="NCBI Taxonomy" id="2018661"/>
    <lineage>
        <taxon>Eukaryota</taxon>
        <taxon>Metazoa</taxon>
        <taxon>Ecdysozoa</taxon>
        <taxon>Nematoda</taxon>
        <taxon>Chromadorea</taxon>
        <taxon>Rhabditida</taxon>
        <taxon>Rhabditina</taxon>
        <taxon>Rhabditomorpha</taxon>
        <taxon>Rhabditoidea</taxon>
        <taxon>Rhabditidae</taxon>
        <taxon>Diploscapter</taxon>
    </lineage>
</organism>
<reference evidence="2 3" key="1">
    <citation type="journal article" date="2017" name="Curr. Biol.">
        <title>Genome architecture and evolution of a unichromosomal asexual nematode.</title>
        <authorList>
            <person name="Fradin H."/>
            <person name="Zegar C."/>
            <person name="Gutwein M."/>
            <person name="Lucas J."/>
            <person name="Kovtun M."/>
            <person name="Corcoran D."/>
            <person name="Baugh L.R."/>
            <person name="Kiontke K."/>
            <person name="Gunsalus K."/>
            <person name="Fitch D.H."/>
            <person name="Piano F."/>
        </authorList>
    </citation>
    <scope>NUCLEOTIDE SEQUENCE [LARGE SCALE GENOMIC DNA]</scope>
    <source>
        <strain evidence="2">PF1309</strain>
    </source>
</reference>
<dbReference type="Pfam" id="PF17351">
    <property type="entry name" value="DUF5380"/>
    <property type="match status" value="1"/>
</dbReference>
<dbReference type="EMBL" id="LIAE01010367">
    <property type="protein sequence ID" value="PAV62425.1"/>
    <property type="molecule type" value="Genomic_DNA"/>
</dbReference>
<proteinExistence type="predicted"/>
<comment type="caution">
    <text evidence="2">The sequence shown here is derived from an EMBL/GenBank/DDBJ whole genome shotgun (WGS) entry which is preliminary data.</text>
</comment>
<dbReference type="AlphaFoldDB" id="A0A2A2JL77"/>
<evidence type="ECO:0000313" key="3">
    <source>
        <dbReference type="Proteomes" id="UP000218231"/>
    </source>
</evidence>
<gene>
    <name evidence="2" type="ORF">WR25_08569</name>
</gene>
<feature type="chain" id="PRO_5012109915" evidence="1">
    <location>
        <begin position="22"/>
        <end position="138"/>
    </location>
</feature>
<keyword evidence="3" id="KW-1185">Reference proteome</keyword>
<evidence type="ECO:0000256" key="1">
    <source>
        <dbReference type="SAM" id="SignalP"/>
    </source>
</evidence>